<dbReference type="PANTHER" id="PTHR12478">
    <property type="entry name" value="DNA-DAMAGE-INDUCIBLE TRANSCRIPT 4 PROTEIN DDIT4"/>
    <property type="match status" value="1"/>
</dbReference>
<dbReference type="EMBL" id="BLXT01000588">
    <property type="protein sequence ID" value="GFN78445.1"/>
    <property type="molecule type" value="Genomic_DNA"/>
</dbReference>
<dbReference type="GO" id="GO:0009968">
    <property type="term" value="P:negative regulation of signal transduction"/>
    <property type="evidence" value="ECO:0007669"/>
    <property type="project" value="InterPro"/>
</dbReference>
<evidence type="ECO:0000256" key="1">
    <source>
        <dbReference type="ARBA" id="ARBA00004496"/>
    </source>
</evidence>
<dbReference type="InterPro" id="IPR012918">
    <property type="entry name" value="RTP801-like"/>
</dbReference>
<evidence type="ECO:0000256" key="4">
    <source>
        <dbReference type="SAM" id="MobiDB-lite"/>
    </source>
</evidence>
<evidence type="ECO:0000256" key="2">
    <source>
        <dbReference type="ARBA" id="ARBA00010670"/>
    </source>
</evidence>
<dbReference type="GO" id="GO:0032006">
    <property type="term" value="P:regulation of TOR signaling"/>
    <property type="evidence" value="ECO:0007669"/>
    <property type="project" value="TreeGrafter"/>
</dbReference>
<comment type="similarity">
    <text evidence="2">Belongs to the DDIT4 family.</text>
</comment>
<dbReference type="Proteomes" id="UP000735302">
    <property type="component" value="Unassembled WGS sequence"/>
</dbReference>
<keyword evidence="6" id="KW-1185">Reference proteome</keyword>
<protein>
    <submittedName>
        <fullName evidence="5">DNA damage-inducible transcript 4-like protein</fullName>
    </submittedName>
</protein>
<organism evidence="5 6">
    <name type="scientific">Plakobranchus ocellatus</name>
    <dbReference type="NCBI Taxonomy" id="259542"/>
    <lineage>
        <taxon>Eukaryota</taxon>
        <taxon>Metazoa</taxon>
        <taxon>Spiralia</taxon>
        <taxon>Lophotrochozoa</taxon>
        <taxon>Mollusca</taxon>
        <taxon>Gastropoda</taxon>
        <taxon>Heterobranchia</taxon>
        <taxon>Euthyneura</taxon>
        <taxon>Panpulmonata</taxon>
        <taxon>Sacoglossa</taxon>
        <taxon>Placobranchoidea</taxon>
        <taxon>Plakobranchidae</taxon>
        <taxon>Plakobranchus</taxon>
    </lineage>
</organism>
<feature type="region of interest" description="Disordered" evidence="4">
    <location>
        <begin position="32"/>
        <end position="63"/>
    </location>
</feature>
<evidence type="ECO:0000313" key="5">
    <source>
        <dbReference type="EMBL" id="GFN78445.1"/>
    </source>
</evidence>
<gene>
    <name evidence="5" type="ORF">PoB_000495100</name>
</gene>
<proteinExistence type="inferred from homology"/>
<feature type="compositionally biased region" description="Basic and acidic residues" evidence="4">
    <location>
        <begin position="35"/>
        <end position="54"/>
    </location>
</feature>
<dbReference type="AlphaFoldDB" id="A0AAV3Y7R5"/>
<comment type="subcellular location">
    <subcellularLocation>
        <location evidence="1">Cytoplasm</location>
    </subcellularLocation>
</comment>
<dbReference type="GO" id="GO:0005737">
    <property type="term" value="C:cytoplasm"/>
    <property type="evidence" value="ECO:0007669"/>
    <property type="project" value="UniProtKB-SubCell"/>
</dbReference>
<evidence type="ECO:0000256" key="3">
    <source>
        <dbReference type="ARBA" id="ARBA00022490"/>
    </source>
</evidence>
<dbReference type="InterPro" id="IPR038281">
    <property type="entry name" value="RTP801-like_C_sf"/>
</dbReference>
<evidence type="ECO:0000313" key="6">
    <source>
        <dbReference type="Proteomes" id="UP000735302"/>
    </source>
</evidence>
<dbReference type="Pfam" id="PF07809">
    <property type="entry name" value="RTP801_C"/>
    <property type="match status" value="1"/>
</dbReference>
<keyword evidence="3" id="KW-0963">Cytoplasm</keyword>
<name>A0AAV3Y7R5_9GAST</name>
<dbReference type="GO" id="GO:0006915">
    <property type="term" value="P:apoptotic process"/>
    <property type="evidence" value="ECO:0007669"/>
    <property type="project" value="TreeGrafter"/>
</dbReference>
<dbReference type="PANTHER" id="PTHR12478:SF16">
    <property type="entry name" value="PROTEIN CHARYBDE-RELATED"/>
    <property type="match status" value="1"/>
</dbReference>
<reference evidence="5 6" key="1">
    <citation type="journal article" date="2021" name="Elife">
        <title>Chloroplast acquisition without the gene transfer in kleptoplastic sea slugs, Plakobranchus ocellatus.</title>
        <authorList>
            <person name="Maeda T."/>
            <person name="Takahashi S."/>
            <person name="Yoshida T."/>
            <person name="Shimamura S."/>
            <person name="Takaki Y."/>
            <person name="Nagai Y."/>
            <person name="Toyoda A."/>
            <person name="Suzuki Y."/>
            <person name="Arimoto A."/>
            <person name="Ishii H."/>
            <person name="Satoh N."/>
            <person name="Nishiyama T."/>
            <person name="Hasebe M."/>
            <person name="Maruyama T."/>
            <person name="Minagawa J."/>
            <person name="Obokata J."/>
            <person name="Shigenobu S."/>
        </authorList>
    </citation>
    <scope>NUCLEOTIDE SEQUENCE [LARGE SCALE GENOMIC DNA]</scope>
</reference>
<accession>A0AAV3Y7R5</accession>
<comment type="caution">
    <text evidence="5">The sequence shown here is derived from an EMBL/GenBank/DDBJ whole genome shotgun (WGS) entry which is preliminary data.</text>
</comment>
<sequence length="221" mass="24803">MLDVNSLTHRIKCLVKSLLDSSKSESSYSLIMEPDFSHEKPSSNSKLEKTDGKKNNYGSASFTNENGTDTSDLQLDLCPAQQAQVESSLRAACERELACRVVFSADLLSRVSEDILRMSVAEPCGVKGCAIILRLQEKEKIYKLATVFGGSITPPTFEIHVTLREDTRSWKTVQKMFLTIKGCLFNSQWKTAPKILHPAYQLEKRRLYRSMSGSLESNGYH</sequence>
<dbReference type="Gene3D" id="3.90.470.40">
    <property type="entry name" value="RTP801-like"/>
    <property type="match status" value="1"/>
</dbReference>